<feature type="domain" description="DUF4352" evidence="3">
    <location>
        <begin position="36"/>
        <end position="160"/>
    </location>
</feature>
<dbReference type="Pfam" id="PF11611">
    <property type="entry name" value="DUF4352"/>
    <property type="match status" value="1"/>
</dbReference>
<organism evidence="4 5">
    <name type="scientific">Mycobacterium simiae</name>
    <name type="common">Mycobacterium habana</name>
    <dbReference type="NCBI Taxonomy" id="1784"/>
    <lineage>
        <taxon>Bacteria</taxon>
        <taxon>Bacillati</taxon>
        <taxon>Actinomycetota</taxon>
        <taxon>Actinomycetes</taxon>
        <taxon>Mycobacteriales</taxon>
        <taxon>Mycobacteriaceae</taxon>
        <taxon>Mycobacterium</taxon>
        <taxon>Mycobacterium simiae complex</taxon>
    </lineage>
</organism>
<sequence length="165" mass="17310">MSAGCTLPSKSGSQQTGSYSGGLSSGASSRAAAPAGSTVRDGKFEFQVLNITQTSQVDDPDGNPYVQPVKPQGVFYVVTMSVRNIGDKPQTYFGQNQKLIDSSGRQYGSHFQADMRFGPNNLTADINPGLSIQVRDAFDVPPGTSASKLELHDSAFSGGATILLS</sequence>
<evidence type="ECO:0000259" key="3">
    <source>
        <dbReference type="Pfam" id="PF11611"/>
    </source>
</evidence>
<evidence type="ECO:0000256" key="1">
    <source>
        <dbReference type="ARBA" id="ARBA00022729"/>
    </source>
</evidence>
<proteinExistence type="predicted"/>
<evidence type="ECO:0000313" key="5">
    <source>
        <dbReference type="Proteomes" id="UP000193040"/>
    </source>
</evidence>
<evidence type="ECO:0000256" key="2">
    <source>
        <dbReference type="SAM" id="MobiDB-lite"/>
    </source>
</evidence>
<dbReference type="AlphaFoldDB" id="A0A1X0XXY1"/>
<feature type="compositionally biased region" description="Low complexity" evidence="2">
    <location>
        <begin position="9"/>
        <end position="18"/>
    </location>
</feature>
<feature type="region of interest" description="Disordered" evidence="2">
    <location>
        <begin position="1"/>
        <end position="38"/>
    </location>
</feature>
<feature type="compositionally biased region" description="Low complexity" evidence="2">
    <location>
        <begin position="25"/>
        <end position="37"/>
    </location>
</feature>
<reference evidence="4 5" key="1">
    <citation type="submission" date="2017-03" db="EMBL/GenBank/DDBJ databases">
        <title>Genomic insights into Mycobacterium simiae human colonization.</title>
        <authorList>
            <person name="Steffani J.L."/>
            <person name="Brunck M.E."/>
            <person name="Cruz E."/>
            <person name="Montiel R."/>
            <person name="Barona F."/>
        </authorList>
    </citation>
    <scope>NUCLEOTIDE SEQUENCE [LARGE SCALE GENOMIC DNA]</scope>
    <source>
        <strain evidence="4 5">MsiGto</strain>
    </source>
</reference>
<evidence type="ECO:0000313" key="4">
    <source>
        <dbReference type="EMBL" id="ORJ57781.1"/>
    </source>
</evidence>
<gene>
    <name evidence="4" type="ORF">B5M45_19410</name>
</gene>
<name>A0A1X0XXY1_MYCSI</name>
<dbReference type="Gene3D" id="2.60.40.1240">
    <property type="match status" value="1"/>
</dbReference>
<dbReference type="EMBL" id="MZZM01000025">
    <property type="protein sequence ID" value="ORJ57781.1"/>
    <property type="molecule type" value="Genomic_DNA"/>
</dbReference>
<keyword evidence="1" id="KW-0732">Signal</keyword>
<dbReference type="Proteomes" id="UP000193040">
    <property type="component" value="Unassembled WGS sequence"/>
</dbReference>
<protein>
    <recommendedName>
        <fullName evidence="3">DUF4352 domain-containing protein</fullName>
    </recommendedName>
</protein>
<accession>A0A1X0XXY1</accession>
<comment type="caution">
    <text evidence="4">The sequence shown here is derived from an EMBL/GenBank/DDBJ whole genome shotgun (WGS) entry which is preliminary data.</text>
</comment>
<dbReference type="InterPro" id="IPR029051">
    <property type="entry name" value="DUF4352"/>
</dbReference>
<dbReference type="InterPro" id="IPR029050">
    <property type="entry name" value="Immunoprotect_excell_Ig-like"/>
</dbReference>
<keyword evidence="5" id="KW-1185">Reference proteome</keyword>